<feature type="compositionally biased region" description="Polar residues" evidence="13">
    <location>
        <begin position="480"/>
        <end position="499"/>
    </location>
</feature>
<evidence type="ECO:0000256" key="12">
    <source>
        <dbReference type="PROSITE-ProRule" id="PRU01077"/>
    </source>
</evidence>
<evidence type="ECO:0000256" key="4">
    <source>
        <dbReference type="ARBA" id="ARBA00022490"/>
    </source>
</evidence>
<feature type="compositionally biased region" description="Polar residues" evidence="13">
    <location>
        <begin position="510"/>
        <end position="528"/>
    </location>
</feature>
<dbReference type="Proteomes" id="UP000078559">
    <property type="component" value="Chromosome 5"/>
</dbReference>
<dbReference type="GO" id="GO:0030036">
    <property type="term" value="P:actin cytoskeleton organization"/>
    <property type="evidence" value="ECO:0007669"/>
    <property type="project" value="UniProtKB-ARBA"/>
</dbReference>
<comment type="subcellular location">
    <subcellularLocation>
        <location evidence="1">Cytoplasm</location>
        <location evidence="1">Cytoskeleton</location>
    </subcellularLocation>
    <subcellularLocation>
        <location evidence="2">Endoplasmic reticulum membrane</location>
        <topology evidence="2">Multi-pass membrane protein</topology>
    </subcellularLocation>
</comment>
<evidence type="ECO:0000313" key="16">
    <source>
        <dbReference type="EMBL" id="KUI69531.1"/>
    </source>
</evidence>
<keyword evidence="7" id="KW-0256">Endoplasmic reticulum</keyword>
<dbReference type="GO" id="GO:0140042">
    <property type="term" value="P:lipid droplet formation"/>
    <property type="evidence" value="ECO:0007669"/>
    <property type="project" value="UniProtKB-ARBA"/>
</dbReference>
<dbReference type="FunFam" id="1.20.1270.60:FF:000045">
    <property type="entry name" value="Cell division control protein"/>
    <property type="match status" value="1"/>
</dbReference>
<feature type="compositionally biased region" description="Polar residues" evidence="13">
    <location>
        <begin position="738"/>
        <end position="747"/>
    </location>
</feature>
<dbReference type="SUPFAM" id="SSF103657">
    <property type="entry name" value="BAR/IMD domain-like"/>
    <property type="match status" value="1"/>
</dbReference>
<evidence type="ECO:0000256" key="3">
    <source>
        <dbReference type="ARBA" id="ARBA00022443"/>
    </source>
</evidence>
<keyword evidence="5" id="KW-0597">Phosphoprotein</keyword>
<dbReference type="GO" id="GO:0009898">
    <property type="term" value="C:cytoplasmic side of plasma membrane"/>
    <property type="evidence" value="ECO:0007669"/>
    <property type="project" value="TreeGrafter"/>
</dbReference>
<evidence type="ECO:0000256" key="11">
    <source>
        <dbReference type="ARBA" id="ARBA00023212"/>
    </source>
</evidence>
<dbReference type="PRINTS" id="PR00499">
    <property type="entry name" value="P67PHOX"/>
</dbReference>
<feature type="compositionally biased region" description="Basic and acidic residues" evidence="13">
    <location>
        <begin position="406"/>
        <end position="424"/>
    </location>
</feature>
<dbReference type="PROSITE" id="PS51741">
    <property type="entry name" value="F_BAR"/>
    <property type="match status" value="1"/>
</dbReference>
<evidence type="ECO:0000256" key="7">
    <source>
        <dbReference type="ARBA" id="ARBA00022824"/>
    </source>
</evidence>
<keyword evidence="6 14" id="KW-0812">Transmembrane</keyword>
<dbReference type="OrthoDB" id="27823at2759"/>
<dbReference type="CDD" id="cd07651">
    <property type="entry name" value="F-BAR_PombeCdc15_like"/>
    <property type="match status" value="1"/>
</dbReference>
<evidence type="ECO:0000256" key="14">
    <source>
        <dbReference type="SAM" id="Phobius"/>
    </source>
</evidence>
<feature type="compositionally biased region" description="Acidic residues" evidence="13">
    <location>
        <begin position="1438"/>
        <end position="1455"/>
    </location>
</feature>
<feature type="compositionally biased region" description="Basic and acidic residues" evidence="13">
    <location>
        <begin position="373"/>
        <end position="395"/>
    </location>
</feature>
<dbReference type="SMART" id="SM00055">
    <property type="entry name" value="FCH"/>
    <property type="match status" value="1"/>
</dbReference>
<dbReference type="InterPro" id="IPR031160">
    <property type="entry name" value="F_BAR_dom"/>
</dbReference>
<organism evidence="16 17">
    <name type="scientific">Cytospora mali</name>
    <name type="common">Apple Valsa canker fungus</name>
    <name type="synonym">Valsa mali</name>
    <dbReference type="NCBI Taxonomy" id="578113"/>
    <lineage>
        <taxon>Eukaryota</taxon>
        <taxon>Fungi</taxon>
        <taxon>Dikarya</taxon>
        <taxon>Ascomycota</taxon>
        <taxon>Pezizomycotina</taxon>
        <taxon>Sordariomycetes</taxon>
        <taxon>Sordariomycetidae</taxon>
        <taxon>Diaporthales</taxon>
        <taxon>Cytosporaceae</taxon>
        <taxon>Cytospora</taxon>
    </lineage>
</organism>
<evidence type="ECO:0000256" key="8">
    <source>
        <dbReference type="ARBA" id="ARBA00022989"/>
    </source>
</evidence>
<evidence type="ECO:0000256" key="13">
    <source>
        <dbReference type="SAM" id="MobiDB-lite"/>
    </source>
</evidence>
<dbReference type="InterPro" id="IPR001060">
    <property type="entry name" value="FCH_dom"/>
</dbReference>
<dbReference type="CDD" id="cd23995">
    <property type="entry name" value="Seipin_BSCL2_like"/>
    <property type="match status" value="1"/>
</dbReference>
<dbReference type="GO" id="GO:0120104">
    <property type="term" value="C:mitotic actomyosin contractile ring, proximal layer"/>
    <property type="evidence" value="ECO:0007669"/>
    <property type="project" value="TreeGrafter"/>
</dbReference>
<keyword evidence="11" id="KW-0206">Cytoskeleton</keyword>
<dbReference type="Gene3D" id="1.20.1270.60">
    <property type="entry name" value="Arfaptin homology (AH) domain/BAR domain"/>
    <property type="match status" value="1"/>
</dbReference>
<evidence type="ECO:0000256" key="1">
    <source>
        <dbReference type="ARBA" id="ARBA00004245"/>
    </source>
</evidence>
<feature type="region of interest" description="Disordered" evidence="13">
    <location>
        <begin position="319"/>
        <end position="614"/>
    </location>
</feature>
<protein>
    <submittedName>
        <fullName evidence="16">Septation protein imp2</fullName>
    </submittedName>
</protein>
<dbReference type="Pfam" id="PF00018">
    <property type="entry name" value="SH3_1"/>
    <property type="match status" value="1"/>
</dbReference>
<keyword evidence="10 14" id="KW-0472">Membrane</keyword>
<evidence type="ECO:0000256" key="6">
    <source>
        <dbReference type="ARBA" id="ARBA00022692"/>
    </source>
</evidence>
<proteinExistence type="predicted"/>
<dbReference type="Gene3D" id="2.30.30.40">
    <property type="entry name" value="SH3 Domains"/>
    <property type="match status" value="1"/>
</dbReference>
<keyword evidence="9" id="KW-0443">Lipid metabolism</keyword>
<keyword evidence="12" id="KW-0175">Coiled coil</keyword>
<dbReference type="PANTHER" id="PTHR23065:SF7">
    <property type="entry name" value="NOSTRIN, ISOFORM H"/>
    <property type="match status" value="1"/>
</dbReference>
<feature type="compositionally biased region" description="Polar residues" evidence="13">
    <location>
        <begin position="322"/>
        <end position="332"/>
    </location>
</feature>
<feature type="compositionally biased region" description="Polar residues" evidence="13">
    <location>
        <begin position="822"/>
        <end position="855"/>
    </location>
</feature>
<evidence type="ECO:0000256" key="10">
    <source>
        <dbReference type="ARBA" id="ARBA00023136"/>
    </source>
</evidence>
<dbReference type="GO" id="GO:0005789">
    <property type="term" value="C:endoplasmic reticulum membrane"/>
    <property type="evidence" value="ECO:0007669"/>
    <property type="project" value="UniProtKB-SubCell"/>
</dbReference>
<feature type="transmembrane region" description="Helical" evidence="14">
    <location>
        <begin position="1336"/>
        <end position="1356"/>
    </location>
</feature>
<dbReference type="InterPro" id="IPR009617">
    <property type="entry name" value="Seipin"/>
</dbReference>
<dbReference type="Pfam" id="PF06775">
    <property type="entry name" value="Seipin"/>
    <property type="match status" value="1"/>
</dbReference>
<feature type="region of interest" description="Disordered" evidence="13">
    <location>
        <begin position="1380"/>
        <end position="1487"/>
    </location>
</feature>
<keyword evidence="3" id="KW-0728">SH3 domain</keyword>
<feature type="compositionally biased region" description="Basic and acidic residues" evidence="13">
    <location>
        <begin position="1380"/>
        <end position="1399"/>
    </location>
</feature>
<keyword evidence="17" id="KW-1185">Reference proteome</keyword>
<evidence type="ECO:0000256" key="9">
    <source>
        <dbReference type="ARBA" id="ARBA00023098"/>
    </source>
</evidence>
<name>A0A194VZ55_CYTMA</name>
<dbReference type="GO" id="GO:0006629">
    <property type="term" value="P:lipid metabolic process"/>
    <property type="evidence" value="ECO:0007669"/>
    <property type="project" value="UniProtKB-KW"/>
</dbReference>
<feature type="transmembrane region" description="Helical" evidence="14">
    <location>
        <begin position="1113"/>
        <end position="1133"/>
    </location>
</feature>
<dbReference type="InterPro" id="IPR036028">
    <property type="entry name" value="SH3-like_dom_sf"/>
</dbReference>
<dbReference type="SMR" id="A0A194VZ55"/>
<evidence type="ECO:0000256" key="2">
    <source>
        <dbReference type="ARBA" id="ARBA00004477"/>
    </source>
</evidence>
<accession>A0A194VZ55</accession>
<keyword evidence="4" id="KW-0963">Cytoplasm</keyword>
<dbReference type="SMART" id="SM00326">
    <property type="entry name" value="SH3"/>
    <property type="match status" value="1"/>
</dbReference>
<sequence length="1487" mass="162965">MLALAPASEGPTVNLSFANNFWGKEDAGVPPMLERMHAAKQTCDELRSFYAARASIEDEYARKLLSLCRKSLGSQEMGSLKTSLDTVRGEVESMAKQHQGNAAQMRSELEEPLTAFAGGMKERRKIVQNGIEKLLKVKQQQTAIVNKTRDKYEQECLKIKGYLAQGHMVMGQEERKNKAKLEKTQISLATSNTEYENAVKALEETTARWNREWKAAADKFQDLEEERLDFTKSSLWTFANISSTVCVSDDASCEKIRLSLEKMEVEKDIVTFITERGTGQEIPDPPKYINFCRGDLDSHSEISAEDEAYSVAQFPRSINPAFRSSSPQPSTFESHHDPTSALAKELGHGDPGTPSGREQAVALQKLPQLGNETRTRSSEIPRDMPRDLQRQKHPEIAAAPLRPRPAPREPSREVQMEVQRDMVREMPPLNNTQRQNTRQLSRDDYAPRTSTDLQFNPNEFAPVPHDPYPMDGMTMLCRTGNPNGSDLGSQLSATSGSERPTSRDEHSDYSAPTSFSSRDPPSGMSSPIKQDPPTSPSSDKDKKMLKKKSGFFQNHSPFSRRKSIKDAKEVAPNNRNTWHVGQNRASTDRPRLQGGDSFQNLLPDRATASPDPIDANADVAINVGENVLPVKLPGRQKPAPEPDQQEDDPIAQALAELRGVTAAGKQSAVRMSADHYHGIATPTPGAQPFSRSMPPIGANSVVAAGMRGTPPPSYDQPIQRLGVPAPACTSRAMKETSQKYTQQTRSLFSGDRDRPGSRPTTRGSDMPRAASPAPPRSTSPRPGMNNRRSTSPRPGMNNRRSTSPRPGMNNRSASPNPYAASQRGSMNSRHGSVQMDNAMPNRNSAQGYYRQNSPNDMARAASPASFRGAGAGDYGRPSSRGDYGRPASRAGSTFSGGPDMMRGMSPAPTEDSYAGSTRGRGGRPGTSQGNRGMSLYEPPGAVAPTSRQRSKSVADGGRQYNREGRMILHFARALYMYQAAIPEELGFNKGDIMAVLRHQDDGWWEAEPLILPLLSTLPPQPICTTFSLSHTRRGPPSSSAGTFDPSVEPEVLLSRRSTFASYNYLLTARRTMDYINDGVDSVKGSYNAALGAAGTLYGAVTSKTAQRTLLKTVLFGILSTALLGMACVAYLAFYHEYLPDQVFTVPVHLQYGYELNPYGISSLADANFKDYQAYDISVTLRLPNSPANLGRGNFMLALHLLDDNAPSTAEKIMSAATKVQTTANSVPAPRSVLDGRNILYTSSRPAIMPYTDPLVSLAKRILLLGYHIFVPASETTKLQVPLVERLEFRSGSPRGMMPTSLVLDVQAGQNLQVYSVFVTITARLSGLRWFMHTWRIASFLLGTSFFWFVEIFSLLITASVAKLIWSAVFNGGEEAPAVKKEYEHPRIKQEGEGRGKILEDVPMTFPTSSGQPPLRYDPPPSGHTSGVEPDAPPPDMGGEADVEDEEGVEDLEDDDAHLRDSGIGTSYSERDSGNLRRRASRGKMSGS</sequence>
<dbReference type="SUPFAM" id="SSF50044">
    <property type="entry name" value="SH3-domain"/>
    <property type="match status" value="1"/>
</dbReference>
<dbReference type="GO" id="GO:0005543">
    <property type="term" value="F:phospholipid binding"/>
    <property type="evidence" value="ECO:0007669"/>
    <property type="project" value="TreeGrafter"/>
</dbReference>
<feature type="compositionally biased region" description="Polar residues" evidence="13">
    <location>
        <begin position="429"/>
        <end position="439"/>
    </location>
</feature>
<feature type="region of interest" description="Disordered" evidence="13">
    <location>
        <begin position="701"/>
        <end position="958"/>
    </location>
</feature>
<reference evidence="16" key="1">
    <citation type="submission" date="2014-12" db="EMBL/GenBank/DDBJ databases">
        <title>Genome Sequence of Valsa Canker Pathogens Uncovers a Specific Adaption of Colonization on Woody Bark.</title>
        <authorList>
            <person name="Yin Z."/>
            <person name="Liu H."/>
            <person name="Gao X."/>
            <person name="Li Z."/>
            <person name="Song N."/>
            <person name="Ke X."/>
            <person name="Dai Q."/>
            <person name="Wu Y."/>
            <person name="Sun Y."/>
            <person name="Xu J.-R."/>
            <person name="Kang Z.K."/>
            <person name="Wang L."/>
            <person name="Huang L."/>
        </authorList>
    </citation>
    <scope>NUCLEOTIDE SEQUENCE [LARGE SCALE GENOMIC DNA]</scope>
    <source>
        <strain evidence="16">03-8</strain>
    </source>
</reference>
<dbReference type="Pfam" id="PF00611">
    <property type="entry name" value="FCH"/>
    <property type="match status" value="1"/>
</dbReference>
<feature type="compositionally biased region" description="Polar residues" evidence="13">
    <location>
        <begin position="573"/>
        <end position="585"/>
    </location>
</feature>
<feature type="domain" description="F-BAR" evidence="15">
    <location>
        <begin position="15"/>
        <end position="268"/>
    </location>
</feature>
<feature type="compositionally biased region" description="Polar residues" evidence="13">
    <location>
        <begin position="786"/>
        <end position="815"/>
    </location>
</feature>
<dbReference type="CDD" id="cd00174">
    <property type="entry name" value="SH3"/>
    <property type="match status" value="1"/>
</dbReference>
<dbReference type="InterPro" id="IPR027267">
    <property type="entry name" value="AH/BAR_dom_sf"/>
</dbReference>
<evidence type="ECO:0000256" key="5">
    <source>
        <dbReference type="ARBA" id="ARBA00022553"/>
    </source>
</evidence>
<dbReference type="InterPro" id="IPR001452">
    <property type="entry name" value="SH3_domain"/>
</dbReference>
<feature type="compositionally biased region" description="Polar residues" evidence="13">
    <location>
        <begin position="448"/>
        <end position="457"/>
    </location>
</feature>
<keyword evidence="8 14" id="KW-1133">Transmembrane helix</keyword>
<dbReference type="PANTHER" id="PTHR23065">
    <property type="entry name" value="PROLINE-SERINE-THREONINE PHOSPHATASE INTERACTING PROTEIN 1"/>
    <property type="match status" value="1"/>
</dbReference>
<gene>
    <name evidence="16" type="ORF">VM1G_05494</name>
</gene>
<evidence type="ECO:0000259" key="15">
    <source>
        <dbReference type="PROSITE" id="PS51741"/>
    </source>
</evidence>
<evidence type="ECO:0000313" key="17">
    <source>
        <dbReference type="Proteomes" id="UP000078559"/>
    </source>
</evidence>
<dbReference type="EMBL" id="CM003102">
    <property type="protein sequence ID" value="KUI69531.1"/>
    <property type="molecule type" value="Genomic_DNA"/>
</dbReference>